<evidence type="ECO:0000256" key="11">
    <source>
        <dbReference type="ARBA" id="ARBA00023136"/>
    </source>
</evidence>
<evidence type="ECO:0000259" key="13">
    <source>
        <dbReference type="Pfam" id="PF02163"/>
    </source>
</evidence>
<comment type="similarity">
    <text evidence="3">Belongs to the peptidase M50B family.</text>
</comment>
<feature type="transmembrane region" description="Helical" evidence="12">
    <location>
        <begin position="119"/>
        <end position="138"/>
    </location>
</feature>
<dbReference type="Pfam" id="PF02163">
    <property type="entry name" value="Peptidase_M50"/>
    <property type="match status" value="1"/>
</dbReference>
<proteinExistence type="inferred from homology"/>
<keyword evidence="11 12" id="KW-0472">Membrane</keyword>
<keyword evidence="10" id="KW-0482">Metalloprotease</keyword>
<name>A0A3S9HP16_9BURK</name>
<feature type="transmembrane region" description="Helical" evidence="12">
    <location>
        <begin position="24"/>
        <end position="49"/>
    </location>
</feature>
<keyword evidence="6" id="KW-0479">Metal-binding</keyword>
<evidence type="ECO:0000256" key="12">
    <source>
        <dbReference type="SAM" id="Phobius"/>
    </source>
</evidence>
<dbReference type="GO" id="GO:0006508">
    <property type="term" value="P:proteolysis"/>
    <property type="evidence" value="ECO:0007669"/>
    <property type="project" value="UniProtKB-KW"/>
</dbReference>
<dbReference type="GO" id="GO:0016020">
    <property type="term" value="C:membrane"/>
    <property type="evidence" value="ECO:0007669"/>
    <property type="project" value="UniProtKB-SubCell"/>
</dbReference>
<keyword evidence="15" id="KW-1185">Reference proteome</keyword>
<evidence type="ECO:0000256" key="8">
    <source>
        <dbReference type="ARBA" id="ARBA00022833"/>
    </source>
</evidence>
<accession>A0A3S9HP16</accession>
<dbReference type="Proteomes" id="UP000275663">
    <property type="component" value="Chromosome"/>
</dbReference>
<feature type="transmembrane region" description="Helical" evidence="12">
    <location>
        <begin position="61"/>
        <end position="80"/>
    </location>
</feature>
<feature type="domain" description="Peptidase M50" evidence="13">
    <location>
        <begin position="39"/>
        <end position="112"/>
    </location>
</feature>
<dbReference type="PANTHER" id="PTHR39188">
    <property type="entry name" value="MEMBRANE-ASSOCIATED ZINC METALLOPROTEASE M50B"/>
    <property type="match status" value="1"/>
</dbReference>
<evidence type="ECO:0000256" key="5">
    <source>
        <dbReference type="ARBA" id="ARBA00022692"/>
    </source>
</evidence>
<dbReference type="PANTHER" id="PTHR39188:SF3">
    <property type="entry name" value="STAGE IV SPORULATION PROTEIN FB"/>
    <property type="match status" value="1"/>
</dbReference>
<dbReference type="RefSeq" id="WP_126129231.1">
    <property type="nucleotide sequence ID" value="NZ_CP034464.1"/>
</dbReference>
<dbReference type="AlphaFoldDB" id="A0A3S9HP16"/>
<comment type="cofactor">
    <cofactor evidence="1">
        <name>Zn(2+)</name>
        <dbReference type="ChEBI" id="CHEBI:29105"/>
    </cofactor>
</comment>
<sequence length="246" mass="27116">MIKLLLLLLSGAKFSKLLVTGGSMLVSVAVYAMVFGWWYAVGFVFLLLVHEMGHYLAARQRGLNVGLPTFIPFVGAWIELKDQPHNAETEAYIGLAGPLAGTVGAVICYFFARNYNSDLLLAVAYSGFFLNLFNMIPLSPFDGGRITAVLTPRVWFAGVPVLAALFYYRPSPILVLITIMAGPQLWRAWKYDATAPENQQYYGIATDVRLTYSAYYLLLLGFLAVMTNDVHEMLQAVRTVHGSSGA</sequence>
<comment type="subcellular location">
    <subcellularLocation>
        <location evidence="2">Membrane</location>
        <topology evidence="2">Multi-pass membrane protein</topology>
    </subcellularLocation>
</comment>
<evidence type="ECO:0000256" key="1">
    <source>
        <dbReference type="ARBA" id="ARBA00001947"/>
    </source>
</evidence>
<dbReference type="InterPro" id="IPR008915">
    <property type="entry name" value="Peptidase_M50"/>
</dbReference>
<keyword evidence="7" id="KW-0378">Hydrolase</keyword>
<gene>
    <name evidence="14" type="ORF">EJN92_18815</name>
</gene>
<evidence type="ECO:0000313" key="15">
    <source>
        <dbReference type="Proteomes" id="UP000275663"/>
    </source>
</evidence>
<evidence type="ECO:0000256" key="9">
    <source>
        <dbReference type="ARBA" id="ARBA00022989"/>
    </source>
</evidence>
<evidence type="ECO:0000256" key="2">
    <source>
        <dbReference type="ARBA" id="ARBA00004141"/>
    </source>
</evidence>
<feature type="transmembrane region" description="Helical" evidence="12">
    <location>
        <begin position="92"/>
        <end position="112"/>
    </location>
</feature>
<feature type="transmembrane region" description="Helical" evidence="12">
    <location>
        <begin position="150"/>
        <end position="168"/>
    </location>
</feature>
<evidence type="ECO:0000256" key="6">
    <source>
        <dbReference type="ARBA" id="ARBA00022723"/>
    </source>
</evidence>
<keyword evidence="5 12" id="KW-0812">Transmembrane</keyword>
<dbReference type="CDD" id="cd06160">
    <property type="entry name" value="S2P-M50_like_2"/>
    <property type="match status" value="1"/>
</dbReference>
<dbReference type="GO" id="GO:0008237">
    <property type="term" value="F:metallopeptidase activity"/>
    <property type="evidence" value="ECO:0007669"/>
    <property type="project" value="UniProtKB-KW"/>
</dbReference>
<dbReference type="EMBL" id="CP034464">
    <property type="protein sequence ID" value="AZP13862.1"/>
    <property type="molecule type" value="Genomic_DNA"/>
</dbReference>
<evidence type="ECO:0000313" key="14">
    <source>
        <dbReference type="EMBL" id="AZP13862.1"/>
    </source>
</evidence>
<reference evidence="14 15" key="1">
    <citation type="journal article" date="2011" name="Int. J. Syst. Evol. Microbiol.">
        <title>Description of Undibacterium oligocarboniphilum sp. nov., isolated from purified water, and Undibacterium pigrum strain CCUG 49012 as the type strain of Undibacterium parvum sp. nov., and emended descriptions of the genus Undibacterium and the species Undibacterium pigrum.</title>
        <authorList>
            <person name="Eder W."/>
            <person name="Wanner G."/>
            <person name="Ludwig W."/>
            <person name="Busse H.J."/>
            <person name="Ziemke-Kageler F."/>
            <person name="Lang E."/>
        </authorList>
    </citation>
    <scope>NUCLEOTIDE SEQUENCE [LARGE SCALE GENOMIC DNA]</scope>
    <source>
        <strain evidence="14 15">DSM 23061</strain>
    </source>
</reference>
<evidence type="ECO:0000256" key="10">
    <source>
        <dbReference type="ARBA" id="ARBA00023049"/>
    </source>
</evidence>
<protein>
    <submittedName>
        <fullName evidence="14">Site-2 protease family protein</fullName>
    </submittedName>
</protein>
<evidence type="ECO:0000256" key="3">
    <source>
        <dbReference type="ARBA" id="ARBA00007931"/>
    </source>
</evidence>
<keyword evidence="4 14" id="KW-0645">Protease</keyword>
<feature type="transmembrane region" description="Helical" evidence="12">
    <location>
        <begin position="209"/>
        <end position="228"/>
    </location>
</feature>
<keyword evidence="8" id="KW-0862">Zinc</keyword>
<dbReference type="OrthoDB" id="9781963at2"/>
<keyword evidence="9 12" id="KW-1133">Transmembrane helix</keyword>
<dbReference type="GO" id="GO:0046872">
    <property type="term" value="F:metal ion binding"/>
    <property type="evidence" value="ECO:0007669"/>
    <property type="project" value="UniProtKB-KW"/>
</dbReference>
<evidence type="ECO:0000256" key="4">
    <source>
        <dbReference type="ARBA" id="ARBA00022670"/>
    </source>
</evidence>
<evidence type="ECO:0000256" key="7">
    <source>
        <dbReference type="ARBA" id="ARBA00022801"/>
    </source>
</evidence>
<organism evidence="14 15">
    <name type="scientific">Undibacterium parvum</name>
    <dbReference type="NCBI Taxonomy" id="401471"/>
    <lineage>
        <taxon>Bacteria</taxon>
        <taxon>Pseudomonadati</taxon>
        <taxon>Pseudomonadota</taxon>
        <taxon>Betaproteobacteria</taxon>
        <taxon>Burkholderiales</taxon>
        <taxon>Oxalobacteraceae</taxon>
        <taxon>Undibacterium</taxon>
    </lineage>
</organism>
<dbReference type="KEGG" id="upv:EJN92_18815"/>